<evidence type="ECO:0000313" key="3">
    <source>
        <dbReference type="EMBL" id="MET3617156.1"/>
    </source>
</evidence>
<dbReference type="Gene3D" id="3.40.250.10">
    <property type="entry name" value="Rhodanese-like domain"/>
    <property type="match status" value="1"/>
</dbReference>
<accession>A0ABV2JA89</accession>
<protein>
    <submittedName>
        <fullName evidence="3">Rhodanese-related sulfurtransferase/uncharacterized protein (UPF0305 family)</fullName>
    </submittedName>
</protein>
<dbReference type="Proteomes" id="UP001549162">
    <property type="component" value="Unassembled WGS sequence"/>
</dbReference>
<dbReference type="InterPro" id="IPR001763">
    <property type="entry name" value="Rhodanese-like_dom"/>
</dbReference>
<dbReference type="SUPFAM" id="SSF52821">
    <property type="entry name" value="Rhodanese/Cell cycle control phosphatase"/>
    <property type="match status" value="1"/>
</dbReference>
<keyword evidence="1" id="KW-0175">Coiled coil</keyword>
<dbReference type="EMBL" id="JBEPMA010000003">
    <property type="protein sequence ID" value="MET3617156.1"/>
    <property type="molecule type" value="Genomic_DNA"/>
</dbReference>
<dbReference type="InterPro" id="IPR036873">
    <property type="entry name" value="Rhodanese-like_dom_sf"/>
</dbReference>
<gene>
    <name evidence="3" type="ORF">ABID14_000784</name>
</gene>
<reference evidence="3 4" key="1">
    <citation type="submission" date="2024-06" db="EMBL/GenBank/DDBJ databases">
        <title>Genomic Encyclopedia of Type Strains, Phase IV (KMG-IV): sequencing the most valuable type-strain genomes for metagenomic binning, comparative biology and taxonomic classification.</title>
        <authorList>
            <person name="Goeker M."/>
        </authorList>
    </citation>
    <scope>NUCLEOTIDE SEQUENCE [LARGE SCALE GENOMIC DNA]</scope>
    <source>
        <strain evidence="3 4">DSM 21460</strain>
    </source>
</reference>
<dbReference type="RefSeq" id="WP_354367328.1">
    <property type="nucleotide sequence ID" value="NZ_JBEPMA010000003.1"/>
</dbReference>
<evidence type="ECO:0000313" key="4">
    <source>
        <dbReference type="Proteomes" id="UP001549162"/>
    </source>
</evidence>
<organism evidence="3 4">
    <name type="scientific">Peptoniphilus olsenii</name>
    <dbReference type="NCBI Taxonomy" id="411570"/>
    <lineage>
        <taxon>Bacteria</taxon>
        <taxon>Bacillati</taxon>
        <taxon>Bacillota</taxon>
        <taxon>Tissierellia</taxon>
        <taxon>Tissierellales</taxon>
        <taxon>Peptoniphilaceae</taxon>
        <taxon>Peptoniphilus</taxon>
    </lineage>
</organism>
<dbReference type="Gene3D" id="1.20.1270.90">
    <property type="entry name" value="AF1782-like"/>
    <property type="match status" value="2"/>
</dbReference>
<evidence type="ECO:0000256" key="1">
    <source>
        <dbReference type="SAM" id="Coils"/>
    </source>
</evidence>
<dbReference type="PROSITE" id="PS50206">
    <property type="entry name" value="RHODANESE_3"/>
    <property type="match status" value="1"/>
</dbReference>
<comment type="caution">
    <text evidence="3">The sequence shown here is derived from an EMBL/GenBank/DDBJ whole genome shotgun (WGS) entry which is preliminary data.</text>
</comment>
<feature type="coiled-coil region" evidence="1">
    <location>
        <begin position="324"/>
        <end position="370"/>
    </location>
</feature>
<dbReference type="Pfam" id="PF00581">
    <property type="entry name" value="Rhodanese"/>
    <property type="match status" value="1"/>
</dbReference>
<evidence type="ECO:0000259" key="2">
    <source>
        <dbReference type="PROSITE" id="PS50206"/>
    </source>
</evidence>
<dbReference type="CDD" id="cd00158">
    <property type="entry name" value="RHOD"/>
    <property type="match status" value="1"/>
</dbReference>
<sequence>MIEKDNKDTARKTIIKSTHKSKNRNENNWSMSSKIKLEKDKLINTIADAKRKAMQDDLFTKDSIENLKYYINLAENNLEKATIQKDIDVPYKKLVLAINNLKIKDNLSNTPKSSTNALKEKINIAELKTKEISKYTHDSIENLIKEIEKAKILLEKNDITKTEVEGAIKMLDSAMNNLKTEDLKDKPSSDDEEVVADKIAILISKEKEYYIGDSVFIEEETDYNYFDNPSTNSIQILVNNKTLKQEDFLITKSEQSEKSFLIVKSSVFAEEGKYSIIIKEDGFIDSKLEINIKNPPEEINLDNLLSLLEETTKYSKDNYTKDSFDALQNEILKSKALIEKSKEDLKQKEIDEQENNLKSAIDNLKEKEDDNDLNINLSFKFQNPNIAFMANAPIMYRTDIADATVSNYPSNPYGNDNYKWDKYNIEANYMTKISDKKSIGIRFEPFDYDSHLNEHTIKINGEKIDTKDLDFIKSPTGKISPVIIFRPTDVWDNYKDIPYSSEEINLELKSVIDIEISLNKKENIEDTGNENDEELDSLDDIYVYTDLSGRGYKSYKGEIDRTKSKTPVFGDFRAIELFTKKNGVVEIDDDIDVFDELAAIKGFTYFTIEDPDLDEDELQNIKKYTKDEIKNLEVSSDLYKEFITPGEPTDYAIKVVAHYDKSAEKNIGFVKSVSTNQAYSMIKNNYFISNEKQITVDNLKVFDVRTDGEFDESRLAVKDLLHKNWLSPKDEFENYLSKLNKQDTYLLYCRTQSRSKEAAEFMHSKGFKKIYFMDGGITKWLNEDKKDFTFIPENPLAFYLNIIGEKPEIAKGENIKGKVTLTNTNTKKQV</sequence>
<keyword evidence="4" id="KW-1185">Reference proteome</keyword>
<dbReference type="SMART" id="SM00450">
    <property type="entry name" value="RHOD"/>
    <property type="match status" value="1"/>
</dbReference>
<name>A0ABV2JA89_9FIRM</name>
<feature type="domain" description="Rhodanese" evidence="2">
    <location>
        <begin position="695"/>
        <end position="789"/>
    </location>
</feature>
<proteinExistence type="predicted"/>